<reference evidence="1" key="1">
    <citation type="submission" date="2010-07" db="EMBL/GenBank/DDBJ databases">
        <authorList>
            <consortium name="CONSOLIDER consortium CSD2007-00005"/>
            <person name="Guazzaroni M.-E."/>
            <person name="Richter M."/>
            <person name="Garcia-Salamanca A."/>
            <person name="Yarza P."/>
            <person name="Ferrer M."/>
        </authorList>
    </citation>
    <scope>NUCLEOTIDE SEQUENCE</scope>
</reference>
<sequence length="81" mass="9250">MKGKMRVYYDEEGDYLEIRVGEQSENYGEEISDDVTIFKDETTDEVVGIGILNFKKKAKSSINNLEIDLPIDIGLFARTIE</sequence>
<dbReference type="AlphaFoldDB" id="D9PJB7"/>
<proteinExistence type="predicted"/>
<dbReference type="Pfam" id="PF10049">
    <property type="entry name" value="DUF2283"/>
    <property type="match status" value="1"/>
</dbReference>
<dbReference type="InterPro" id="IPR019270">
    <property type="entry name" value="DUF2283"/>
</dbReference>
<gene>
    <name evidence="1" type="ORF">LDC_1626</name>
</gene>
<protein>
    <submittedName>
        <fullName evidence="1">Uncharacterized protein</fullName>
    </submittedName>
</protein>
<evidence type="ECO:0000313" key="1">
    <source>
        <dbReference type="EMBL" id="EFK96332.1"/>
    </source>
</evidence>
<accession>D9PJB7</accession>
<organism evidence="1">
    <name type="scientific">sediment metagenome</name>
    <dbReference type="NCBI Taxonomy" id="749907"/>
    <lineage>
        <taxon>unclassified sequences</taxon>
        <taxon>metagenomes</taxon>
        <taxon>ecological metagenomes</taxon>
    </lineage>
</organism>
<name>D9PJB7_9ZZZZ</name>
<dbReference type="EMBL" id="ADZX01000509">
    <property type="protein sequence ID" value="EFK96332.1"/>
    <property type="molecule type" value="Genomic_DNA"/>
</dbReference>
<comment type="caution">
    <text evidence="1">The sequence shown here is derived from an EMBL/GenBank/DDBJ whole genome shotgun (WGS) entry which is preliminary data.</text>
</comment>
<reference evidence="1" key="2">
    <citation type="journal article" date="2011" name="Microb. Ecol.">
        <title>Taxonomic and Functional Metagenomic Profiling of the Microbial Community in the Anoxic Sediment of a Sub-saline Shallow Lake (Laguna de Carrizo, Central Spain).</title>
        <authorList>
            <person name="Ferrer M."/>
            <person name="Guazzaroni M.E."/>
            <person name="Richter M."/>
            <person name="Garcia-Salamanca A."/>
            <person name="Yarza P."/>
            <person name="Suarez-Suarez A."/>
            <person name="Solano J."/>
            <person name="Alcaide M."/>
            <person name="van Dillewijn P."/>
            <person name="Molina-Henares M.A."/>
            <person name="Lopez-Cortes N."/>
            <person name="Al-Ramahi Y."/>
            <person name="Guerrero C."/>
            <person name="Acosta A."/>
            <person name="de Eugenio L.I."/>
            <person name="Martinez V."/>
            <person name="Marques S."/>
            <person name="Rojo F."/>
            <person name="Santero E."/>
            <person name="Genilloud O."/>
            <person name="Perez-Perez J."/>
            <person name="Rossello-Mora R."/>
            <person name="Ramos J.L."/>
        </authorList>
    </citation>
    <scope>NUCLEOTIDE SEQUENCE</scope>
</reference>